<name>A0A9D4SUE9_RHISA</name>
<sequence length="615" mass="66020">MSSRSADVKNVASILAARSRILEVLQAAVAVAAMLSPAARSAAAAFSAVVITSSGVVSWRLVEISPQSADSDGTVVAVAIACVAAPLRRGIGCALPPRSADIFVGSRYDLWHSERVSPLVEVVAIEGCLCVGLLHRGVCRSPVPLGSADAAAAGCDDSLGCTAHFFLCGTFEHGSASRFRLQNYKTSEMAVTTRVFAAARVIYQCCQSPRSNHKPLFTHEEDECEESDEEDECDEEDSNEYDSSRYIETMGQAASTPSASVASGDTTPNPSALLMKAIATCNLNPNAKAFELPLDALATGSQSGDAQPPSSMVEKKVASAPATRTDTGREVVVQKLLVALPPKQRAESLVLAVNSFHGPLSPRTLAMINCSLEHCKLCNKTGVQDIGVQVQQSIEYLEERDSLLEKCEQLACENARIKEQLESALDYNVQMASKHTLETSKYKEKIEDLNKELQASLKNISSFPFFKGSAFRMLTITSRQNAKKSKLDSDAEIKRLQQERVKLKEENKLLKTSSEDGDDKCIEDAFHELSSAFPAAVPPEVSADDFEEANCNVQAVASLADEYIVAAVAGTQDAQADSSSGDEVRLDEVAATRTYSAAKVAAAFGSIRRFCGYME</sequence>
<evidence type="ECO:0000256" key="1">
    <source>
        <dbReference type="SAM" id="Coils"/>
    </source>
</evidence>
<accession>A0A9D4SUE9</accession>
<feature type="compositionally biased region" description="Acidic residues" evidence="2">
    <location>
        <begin position="220"/>
        <end position="240"/>
    </location>
</feature>
<organism evidence="3 4">
    <name type="scientific">Rhipicephalus sanguineus</name>
    <name type="common">Brown dog tick</name>
    <name type="synonym">Ixodes sanguineus</name>
    <dbReference type="NCBI Taxonomy" id="34632"/>
    <lineage>
        <taxon>Eukaryota</taxon>
        <taxon>Metazoa</taxon>
        <taxon>Ecdysozoa</taxon>
        <taxon>Arthropoda</taxon>
        <taxon>Chelicerata</taxon>
        <taxon>Arachnida</taxon>
        <taxon>Acari</taxon>
        <taxon>Parasitiformes</taxon>
        <taxon>Ixodida</taxon>
        <taxon>Ixodoidea</taxon>
        <taxon>Ixodidae</taxon>
        <taxon>Rhipicephalinae</taxon>
        <taxon>Rhipicephalus</taxon>
        <taxon>Rhipicephalus</taxon>
    </lineage>
</organism>
<reference evidence="3" key="2">
    <citation type="submission" date="2021-09" db="EMBL/GenBank/DDBJ databases">
        <authorList>
            <person name="Jia N."/>
            <person name="Wang J."/>
            <person name="Shi W."/>
            <person name="Du L."/>
            <person name="Sun Y."/>
            <person name="Zhan W."/>
            <person name="Jiang J."/>
            <person name="Wang Q."/>
            <person name="Zhang B."/>
            <person name="Ji P."/>
            <person name="Sakyi L.B."/>
            <person name="Cui X."/>
            <person name="Yuan T."/>
            <person name="Jiang B."/>
            <person name="Yang W."/>
            <person name="Lam T.T.-Y."/>
            <person name="Chang Q."/>
            <person name="Ding S."/>
            <person name="Wang X."/>
            <person name="Zhu J."/>
            <person name="Ruan X."/>
            <person name="Zhao L."/>
            <person name="Wei J."/>
            <person name="Que T."/>
            <person name="Du C."/>
            <person name="Cheng J."/>
            <person name="Dai P."/>
            <person name="Han X."/>
            <person name="Huang E."/>
            <person name="Gao Y."/>
            <person name="Liu J."/>
            <person name="Shao H."/>
            <person name="Ye R."/>
            <person name="Li L."/>
            <person name="Wei W."/>
            <person name="Wang X."/>
            <person name="Wang C."/>
            <person name="Huo Q."/>
            <person name="Li W."/>
            <person name="Guo W."/>
            <person name="Chen H."/>
            <person name="Chen S."/>
            <person name="Zhou L."/>
            <person name="Zhou L."/>
            <person name="Ni X."/>
            <person name="Tian J."/>
            <person name="Zhou Y."/>
            <person name="Sheng Y."/>
            <person name="Liu T."/>
            <person name="Pan Y."/>
            <person name="Xia L."/>
            <person name="Li J."/>
            <person name="Zhao F."/>
            <person name="Cao W."/>
        </authorList>
    </citation>
    <scope>NUCLEOTIDE SEQUENCE</scope>
    <source>
        <strain evidence="3">Rsan-2018</strain>
        <tissue evidence="3">Larvae</tissue>
    </source>
</reference>
<keyword evidence="1" id="KW-0175">Coiled coil</keyword>
<keyword evidence="4" id="KW-1185">Reference proteome</keyword>
<protein>
    <submittedName>
        <fullName evidence="3">Uncharacterized protein</fullName>
    </submittedName>
</protein>
<dbReference type="EMBL" id="JABSTV010001251">
    <property type="protein sequence ID" value="KAH7951744.1"/>
    <property type="molecule type" value="Genomic_DNA"/>
</dbReference>
<evidence type="ECO:0000256" key="2">
    <source>
        <dbReference type="SAM" id="MobiDB-lite"/>
    </source>
</evidence>
<dbReference type="Proteomes" id="UP000821837">
    <property type="component" value="Chromosome 5"/>
</dbReference>
<dbReference type="AlphaFoldDB" id="A0A9D4SUE9"/>
<evidence type="ECO:0000313" key="4">
    <source>
        <dbReference type="Proteomes" id="UP000821837"/>
    </source>
</evidence>
<feature type="coiled-coil region" evidence="1">
    <location>
        <begin position="400"/>
        <end position="513"/>
    </location>
</feature>
<dbReference type="VEuPathDB" id="VectorBase:RSAN_056191"/>
<gene>
    <name evidence="3" type="ORF">HPB52_012175</name>
</gene>
<comment type="caution">
    <text evidence="3">The sequence shown here is derived from an EMBL/GenBank/DDBJ whole genome shotgun (WGS) entry which is preliminary data.</text>
</comment>
<proteinExistence type="predicted"/>
<reference evidence="3" key="1">
    <citation type="journal article" date="2020" name="Cell">
        <title>Large-Scale Comparative Analyses of Tick Genomes Elucidate Their Genetic Diversity and Vector Capacities.</title>
        <authorList>
            <consortium name="Tick Genome and Microbiome Consortium (TIGMIC)"/>
            <person name="Jia N."/>
            <person name="Wang J."/>
            <person name="Shi W."/>
            <person name="Du L."/>
            <person name="Sun Y."/>
            <person name="Zhan W."/>
            <person name="Jiang J.F."/>
            <person name="Wang Q."/>
            <person name="Zhang B."/>
            <person name="Ji P."/>
            <person name="Bell-Sakyi L."/>
            <person name="Cui X.M."/>
            <person name="Yuan T.T."/>
            <person name="Jiang B.G."/>
            <person name="Yang W.F."/>
            <person name="Lam T.T."/>
            <person name="Chang Q.C."/>
            <person name="Ding S.J."/>
            <person name="Wang X.J."/>
            <person name="Zhu J.G."/>
            <person name="Ruan X.D."/>
            <person name="Zhao L."/>
            <person name="Wei J.T."/>
            <person name="Ye R.Z."/>
            <person name="Que T.C."/>
            <person name="Du C.H."/>
            <person name="Zhou Y.H."/>
            <person name="Cheng J.X."/>
            <person name="Dai P.F."/>
            <person name="Guo W.B."/>
            <person name="Han X.H."/>
            <person name="Huang E.J."/>
            <person name="Li L.F."/>
            <person name="Wei W."/>
            <person name="Gao Y.C."/>
            <person name="Liu J.Z."/>
            <person name="Shao H.Z."/>
            <person name="Wang X."/>
            <person name="Wang C.C."/>
            <person name="Yang T.C."/>
            <person name="Huo Q.B."/>
            <person name="Li W."/>
            <person name="Chen H.Y."/>
            <person name="Chen S.E."/>
            <person name="Zhou L.G."/>
            <person name="Ni X.B."/>
            <person name="Tian J.H."/>
            <person name="Sheng Y."/>
            <person name="Liu T."/>
            <person name="Pan Y.S."/>
            <person name="Xia L.Y."/>
            <person name="Li J."/>
            <person name="Zhao F."/>
            <person name="Cao W.C."/>
        </authorList>
    </citation>
    <scope>NUCLEOTIDE SEQUENCE</scope>
    <source>
        <strain evidence="3">Rsan-2018</strain>
    </source>
</reference>
<evidence type="ECO:0000313" key="3">
    <source>
        <dbReference type="EMBL" id="KAH7951744.1"/>
    </source>
</evidence>
<feature type="region of interest" description="Disordered" evidence="2">
    <location>
        <begin position="217"/>
        <end position="242"/>
    </location>
</feature>